<dbReference type="RefSeq" id="WP_208235394.1">
    <property type="nucleotide sequence ID" value="NZ_JAGEVG010000042.1"/>
</dbReference>
<sequence length="253" mass="27428">MKHLLLVVTALFFLNSCASKKDVLYLQDIDTKGVGAIPYQSPSIQPNDILKITVESLSPEAALPYNKSVVQGVQSRSLDIMQLEGYVVSLNNTVTMPVLGDISTKDKTPQELAATISDLLVSGGHLSDARVDVRLLNAKVTILGEVKAPGTFTYTEQNLTLLQALGLAGDLTINGQRQDILMTREVDGVRKVTHIDLTSADFMDSEYYFIKPNDMIVVHPNDPKVKSSGFIGNVGTVATVISLVLSITILLTR</sequence>
<dbReference type="Pfam" id="PF22461">
    <property type="entry name" value="SLBB_2"/>
    <property type="match status" value="1"/>
</dbReference>
<dbReference type="Pfam" id="PF02563">
    <property type="entry name" value="Poly_export"/>
    <property type="match status" value="1"/>
</dbReference>
<evidence type="ECO:0000256" key="11">
    <source>
        <dbReference type="ARBA" id="ARBA00023136"/>
    </source>
</evidence>
<keyword evidence="10" id="KW-0626">Porin</keyword>
<gene>
    <name evidence="18" type="ORF">J4051_18610</name>
</gene>
<reference evidence="18 19" key="1">
    <citation type="submission" date="2021-03" db="EMBL/GenBank/DDBJ databases">
        <title>Gelidibacter sp. nov., isolated from costal sediment.</title>
        <authorList>
            <person name="Lun K.-Y."/>
        </authorList>
    </citation>
    <scope>NUCLEOTIDE SEQUENCE [LARGE SCALE GENOMIC DNA]</scope>
    <source>
        <strain evidence="18 19">DF109</strain>
    </source>
</reference>
<dbReference type="InterPro" id="IPR054765">
    <property type="entry name" value="SLBB_dom"/>
</dbReference>
<organism evidence="18 19">
    <name type="scientific">Gelidibacter pelagius</name>
    <dbReference type="NCBI Taxonomy" id="2819985"/>
    <lineage>
        <taxon>Bacteria</taxon>
        <taxon>Pseudomonadati</taxon>
        <taxon>Bacteroidota</taxon>
        <taxon>Flavobacteriia</taxon>
        <taxon>Flavobacteriales</taxon>
        <taxon>Flavobacteriaceae</taxon>
        <taxon>Gelidibacter</taxon>
    </lineage>
</organism>
<evidence type="ECO:0000256" key="4">
    <source>
        <dbReference type="ARBA" id="ARBA00022452"/>
    </source>
</evidence>
<keyword evidence="13" id="KW-0998">Cell outer membrane</keyword>
<keyword evidence="15" id="KW-1133">Transmembrane helix</keyword>
<evidence type="ECO:0000256" key="9">
    <source>
        <dbReference type="ARBA" id="ARBA00023065"/>
    </source>
</evidence>
<evidence type="ECO:0000256" key="7">
    <source>
        <dbReference type="ARBA" id="ARBA00022729"/>
    </source>
</evidence>
<feature type="domain" description="Polysaccharide export protein N-terminal" evidence="16">
    <location>
        <begin position="43"/>
        <end position="135"/>
    </location>
</feature>
<evidence type="ECO:0000256" key="3">
    <source>
        <dbReference type="ARBA" id="ARBA00022448"/>
    </source>
</evidence>
<keyword evidence="12" id="KW-0564">Palmitate</keyword>
<dbReference type="InterPro" id="IPR049712">
    <property type="entry name" value="Poly_export"/>
</dbReference>
<evidence type="ECO:0000259" key="17">
    <source>
        <dbReference type="Pfam" id="PF22461"/>
    </source>
</evidence>
<feature type="transmembrane region" description="Helical" evidence="15">
    <location>
        <begin position="230"/>
        <end position="251"/>
    </location>
</feature>
<evidence type="ECO:0000256" key="12">
    <source>
        <dbReference type="ARBA" id="ARBA00023139"/>
    </source>
</evidence>
<dbReference type="InterPro" id="IPR003715">
    <property type="entry name" value="Poly_export_N"/>
</dbReference>
<keyword evidence="5" id="KW-0762">Sugar transport</keyword>
<comment type="subcellular location">
    <subcellularLocation>
        <location evidence="1">Cell outer membrane</location>
        <topology evidence="1">Multi-pass membrane protein</topology>
    </subcellularLocation>
</comment>
<accession>A0ABS3SX56</accession>
<keyword evidence="3" id="KW-0813">Transport</keyword>
<keyword evidence="19" id="KW-1185">Reference proteome</keyword>
<keyword evidence="8" id="KW-0625">Polysaccharide transport</keyword>
<evidence type="ECO:0000256" key="14">
    <source>
        <dbReference type="ARBA" id="ARBA00023288"/>
    </source>
</evidence>
<comment type="caution">
    <text evidence="18">The sequence shown here is derived from an EMBL/GenBank/DDBJ whole genome shotgun (WGS) entry which is preliminary data.</text>
</comment>
<evidence type="ECO:0000256" key="2">
    <source>
        <dbReference type="ARBA" id="ARBA00009450"/>
    </source>
</evidence>
<keyword evidence="14" id="KW-0449">Lipoprotein</keyword>
<dbReference type="PANTHER" id="PTHR33619">
    <property type="entry name" value="POLYSACCHARIDE EXPORT PROTEIN GFCE-RELATED"/>
    <property type="match status" value="1"/>
</dbReference>
<evidence type="ECO:0000256" key="6">
    <source>
        <dbReference type="ARBA" id="ARBA00022692"/>
    </source>
</evidence>
<comment type="similarity">
    <text evidence="2">Belongs to the BexD/CtrA/VexA family.</text>
</comment>
<evidence type="ECO:0000256" key="10">
    <source>
        <dbReference type="ARBA" id="ARBA00023114"/>
    </source>
</evidence>
<dbReference type="Gene3D" id="3.10.560.10">
    <property type="entry name" value="Outer membrane lipoprotein wza domain like"/>
    <property type="match status" value="1"/>
</dbReference>
<dbReference type="Proteomes" id="UP000681315">
    <property type="component" value="Unassembled WGS sequence"/>
</dbReference>
<dbReference type="EMBL" id="JAGEVG010000042">
    <property type="protein sequence ID" value="MBO3100289.1"/>
    <property type="molecule type" value="Genomic_DNA"/>
</dbReference>
<evidence type="ECO:0000256" key="8">
    <source>
        <dbReference type="ARBA" id="ARBA00023047"/>
    </source>
</evidence>
<evidence type="ECO:0000256" key="5">
    <source>
        <dbReference type="ARBA" id="ARBA00022597"/>
    </source>
</evidence>
<keyword evidence="11 15" id="KW-0472">Membrane</keyword>
<keyword evidence="7" id="KW-0732">Signal</keyword>
<evidence type="ECO:0000313" key="18">
    <source>
        <dbReference type="EMBL" id="MBO3100289.1"/>
    </source>
</evidence>
<proteinExistence type="inferred from homology"/>
<keyword evidence="9" id="KW-0406">Ion transport</keyword>
<feature type="domain" description="SLBB" evidence="17">
    <location>
        <begin position="139"/>
        <end position="218"/>
    </location>
</feature>
<name>A0ABS3SX56_9FLAO</name>
<dbReference type="PANTHER" id="PTHR33619:SF3">
    <property type="entry name" value="POLYSACCHARIDE EXPORT PROTEIN GFCE-RELATED"/>
    <property type="match status" value="1"/>
</dbReference>
<protein>
    <submittedName>
        <fullName evidence="18">Polysaccharide biosynthesis/export family protein</fullName>
    </submittedName>
</protein>
<keyword evidence="6 15" id="KW-0812">Transmembrane</keyword>
<evidence type="ECO:0000256" key="1">
    <source>
        <dbReference type="ARBA" id="ARBA00004571"/>
    </source>
</evidence>
<evidence type="ECO:0000256" key="15">
    <source>
        <dbReference type="SAM" id="Phobius"/>
    </source>
</evidence>
<keyword evidence="4" id="KW-1134">Transmembrane beta strand</keyword>
<evidence type="ECO:0000259" key="16">
    <source>
        <dbReference type="Pfam" id="PF02563"/>
    </source>
</evidence>
<evidence type="ECO:0000256" key="13">
    <source>
        <dbReference type="ARBA" id="ARBA00023237"/>
    </source>
</evidence>
<evidence type="ECO:0000313" key="19">
    <source>
        <dbReference type="Proteomes" id="UP000681315"/>
    </source>
</evidence>